<accession>A0A182WMP4</accession>
<dbReference type="EnsemblMetazoa" id="AMIN014009-RA">
    <property type="protein sequence ID" value="AMIN014009-PA"/>
    <property type="gene ID" value="AMIN014009"/>
</dbReference>
<protein>
    <submittedName>
        <fullName evidence="1">Uncharacterized protein</fullName>
    </submittedName>
</protein>
<dbReference type="Proteomes" id="UP000075920">
    <property type="component" value="Unassembled WGS sequence"/>
</dbReference>
<proteinExistence type="predicted"/>
<dbReference type="VEuPathDB" id="VectorBase:AMIN014009"/>
<organism evidence="1 2">
    <name type="scientific">Anopheles minimus</name>
    <dbReference type="NCBI Taxonomy" id="112268"/>
    <lineage>
        <taxon>Eukaryota</taxon>
        <taxon>Metazoa</taxon>
        <taxon>Ecdysozoa</taxon>
        <taxon>Arthropoda</taxon>
        <taxon>Hexapoda</taxon>
        <taxon>Insecta</taxon>
        <taxon>Pterygota</taxon>
        <taxon>Neoptera</taxon>
        <taxon>Endopterygota</taxon>
        <taxon>Diptera</taxon>
        <taxon>Nematocera</taxon>
        <taxon>Culicoidea</taxon>
        <taxon>Culicidae</taxon>
        <taxon>Anophelinae</taxon>
        <taxon>Anopheles</taxon>
    </lineage>
</organism>
<dbReference type="AlphaFoldDB" id="A0A182WMP4"/>
<reference evidence="2" key="1">
    <citation type="submission" date="2013-03" db="EMBL/GenBank/DDBJ databases">
        <title>The Genome Sequence of Anopheles minimus MINIMUS1.</title>
        <authorList>
            <consortium name="The Broad Institute Genomics Platform"/>
            <person name="Neafsey D.E."/>
            <person name="Walton C."/>
            <person name="Walker B."/>
            <person name="Young S.K."/>
            <person name="Zeng Q."/>
            <person name="Gargeya S."/>
            <person name="Fitzgerald M."/>
            <person name="Haas B."/>
            <person name="Abouelleil A."/>
            <person name="Allen A.W."/>
            <person name="Alvarado L."/>
            <person name="Arachchi H.M."/>
            <person name="Berlin A.M."/>
            <person name="Chapman S.B."/>
            <person name="Gainer-Dewar J."/>
            <person name="Goldberg J."/>
            <person name="Griggs A."/>
            <person name="Gujja S."/>
            <person name="Hansen M."/>
            <person name="Howarth C."/>
            <person name="Imamovic A."/>
            <person name="Ireland A."/>
            <person name="Larimer J."/>
            <person name="McCowan C."/>
            <person name="Murphy C."/>
            <person name="Pearson M."/>
            <person name="Poon T.W."/>
            <person name="Priest M."/>
            <person name="Roberts A."/>
            <person name="Saif S."/>
            <person name="Shea T."/>
            <person name="Sisk P."/>
            <person name="Sykes S."/>
            <person name="Wortman J."/>
            <person name="Nusbaum C."/>
            <person name="Birren B."/>
        </authorList>
    </citation>
    <scope>NUCLEOTIDE SEQUENCE [LARGE SCALE GENOMIC DNA]</scope>
    <source>
        <strain evidence="2">MINIMUS1</strain>
    </source>
</reference>
<name>A0A182WMP4_9DIPT</name>
<evidence type="ECO:0000313" key="2">
    <source>
        <dbReference type="Proteomes" id="UP000075920"/>
    </source>
</evidence>
<reference evidence="1" key="2">
    <citation type="submission" date="2020-05" db="UniProtKB">
        <authorList>
            <consortium name="EnsemblMetazoa"/>
        </authorList>
    </citation>
    <scope>IDENTIFICATION</scope>
    <source>
        <strain evidence="1">MINIMUS1</strain>
    </source>
</reference>
<sequence>MWSNMLLCLQERYIYKQYCGCMLKFANNLTFK</sequence>
<evidence type="ECO:0000313" key="1">
    <source>
        <dbReference type="EnsemblMetazoa" id="AMIN014009-PA"/>
    </source>
</evidence>
<keyword evidence="2" id="KW-1185">Reference proteome</keyword>